<proteinExistence type="predicted"/>
<name>A0A0A1YY15_PSEFL</name>
<keyword evidence="2" id="KW-0808">Transferase</keyword>
<dbReference type="Pfam" id="PF00583">
    <property type="entry name" value="Acetyltransf_1"/>
    <property type="match status" value="1"/>
</dbReference>
<dbReference type="InterPro" id="IPR016181">
    <property type="entry name" value="Acyl_CoA_acyltransferase"/>
</dbReference>
<dbReference type="PROSITE" id="PS51186">
    <property type="entry name" value="GNAT"/>
    <property type="match status" value="1"/>
</dbReference>
<dbReference type="Proteomes" id="UP000030060">
    <property type="component" value="Unassembled WGS sequence"/>
</dbReference>
<gene>
    <name evidence="2" type="ORF">K814_0115615</name>
</gene>
<feature type="domain" description="N-acetyltransferase" evidence="1">
    <location>
        <begin position="6"/>
        <end position="141"/>
    </location>
</feature>
<dbReference type="EMBL" id="ASGY01000111">
    <property type="protein sequence ID" value="KGE66960.1"/>
    <property type="molecule type" value="Genomic_DNA"/>
</dbReference>
<dbReference type="RefSeq" id="WP_038846903.1">
    <property type="nucleotide sequence ID" value="NZ_ASGY01000111.1"/>
</dbReference>
<evidence type="ECO:0000313" key="2">
    <source>
        <dbReference type="EMBL" id="KGE66960.1"/>
    </source>
</evidence>
<organism evidence="2 3">
    <name type="scientific">Pseudomonas fluorescens LMG 5329</name>
    <dbReference type="NCBI Taxonomy" id="1324332"/>
    <lineage>
        <taxon>Bacteria</taxon>
        <taxon>Pseudomonadati</taxon>
        <taxon>Pseudomonadota</taxon>
        <taxon>Gammaproteobacteria</taxon>
        <taxon>Pseudomonadales</taxon>
        <taxon>Pseudomonadaceae</taxon>
        <taxon>Pseudomonas</taxon>
    </lineage>
</organism>
<comment type="caution">
    <text evidence="2">The sequence shown here is derived from an EMBL/GenBank/DDBJ whole genome shotgun (WGS) entry which is preliminary data.</text>
</comment>
<dbReference type="InterPro" id="IPR000182">
    <property type="entry name" value="GNAT_dom"/>
</dbReference>
<dbReference type="GO" id="GO:0016747">
    <property type="term" value="F:acyltransferase activity, transferring groups other than amino-acyl groups"/>
    <property type="evidence" value="ECO:0007669"/>
    <property type="project" value="InterPro"/>
</dbReference>
<evidence type="ECO:0000313" key="3">
    <source>
        <dbReference type="Proteomes" id="UP000030060"/>
    </source>
</evidence>
<sequence>MNAAHIEISDQPNPDAERILGGGLAAFNEAITGYNDRRLLTVLIKDPETQQILGGITGKTTLGMAFLDLFHLPDSLRGTGLGSQLLQTFEEEARRRGCRNAVLYTLSFQAPGFYEKHGWVRFGELPCEPEGSSRVFLSKSL</sequence>
<dbReference type="OrthoDB" id="9787920at2"/>
<dbReference type="CDD" id="cd04301">
    <property type="entry name" value="NAT_SF"/>
    <property type="match status" value="1"/>
</dbReference>
<protein>
    <submittedName>
        <fullName evidence="2">GCN5 family acetyltransferase</fullName>
    </submittedName>
</protein>
<evidence type="ECO:0000259" key="1">
    <source>
        <dbReference type="PROSITE" id="PS51186"/>
    </source>
</evidence>
<dbReference type="Gene3D" id="3.40.630.30">
    <property type="match status" value="1"/>
</dbReference>
<dbReference type="AlphaFoldDB" id="A0A0A1YY15"/>
<reference evidence="2 3" key="1">
    <citation type="journal article" date="2013" name="Genome Announc.">
        <title>Draft Genome Sequence of Pseudomonas fluorescens LMG 5329, a White Line-Inducing Principle-Producing Bioindicator for the Mushroom Pathogen Pseudomonas tolaasii.</title>
        <authorList>
            <person name="Ghequire M.G."/>
            <person name="Rokni-Zadeh H."/>
            <person name="Zarrineh P."/>
            <person name="De Mot R."/>
        </authorList>
    </citation>
    <scope>NUCLEOTIDE SEQUENCE [LARGE SCALE GENOMIC DNA]</scope>
    <source>
        <strain evidence="2 3">LMG 5329</strain>
    </source>
</reference>
<accession>A0A0A1YY15</accession>
<dbReference type="SUPFAM" id="SSF55729">
    <property type="entry name" value="Acyl-CoA N-acyltransferases (Nat)"/>
    <property type="match status" value="1"/>
</dbReference>